<dbReference type="EMBL" id="RIAR02000001">
    <property type="protein sequence ID" value="NSL87853.1"/>
    <property type="molecule type" value="Genomic_DNA"/>
</dbReference>
<dbReference type="InterPro" id="IPR037079">
    <property type="entry name" value="AF2212/PG0164-like_sf"/>
</dbReference>
<sequence>MDQQPLVNQELKMERFPGKGGWTYIRMPHIPQDKRSYFGAKKIHGFIDSYELKDGTLMPMGKGVLFLPVKADIRKRIGKQEGDMVKVVLYAAADEPQEVIPEDFLECLKDEPAAWKAFQQLPEKEQQDCIRWLMEVNVLDARIQRMATAINNLAAGLPAHPTKKT</sequence>
<dbReference type="AlphaFoldDB" id="A0A3S1JFY2"/>
<protein>
    <submittedName>
        <fullName evidence="1">DUF1905 domain-containing protein</fullName>
    </submittedName>
</protein>
<name>A0A3S1JFY2_9BACT</name>
<dbReference type="Proteomes" id="UP000281028">
    <property type="component" value="Unassembled WGS sequence"/>
</dbReference>
<dbReference type="Pfam" id="PF13376">
    <property type="entry name" value="OmdA"/>
    <property type="match status" value="1"/>
</dbReference>
<evidence type="ECO:0000313" key="2">
    <source>
        <dbReference type="Proteomes" id="UP000281028"/>
    </source>
</evidence>
<gene>
    <name evidence="1" type="ORF">ECE50_013480</name>
</gene>
<keyword evidence="2" id="KW-1185">Reference proteome</keyword>
<proteinExistence type="predicted"/>
<evidence type="ECO:0000313" key="1">
    <source>
        <dbReference type="EMBL" id="NSL87853.1"/>
    </source>
</evidence>
<dbReference type="OrthoDB" id="680797at2"/>
<organism evidence="1 2">
    <name type="scientific">Chitinophaga solisilvae</name>
    <dbReference type="NCBI Taxonomy" id="1233460"/>
    <lineage>
        <taxon>Bacteria</taxon>
        <taxon>Pseudomonadati</taxon>
        <taxon>Bacteroidota</taxon>
        <taxon>Chitinophagia</taxon>
        <taxon>Chitinophagales</taxon>
        <taxon>Chitinophagaceae</taxon>
        <taxon>Chitinophaga</taxon>
    </lineage>
</organism>
<comment type="caution">
    <text evidence="1">The sequence shown here is derived from an EMBL/GenBank/DDBJ whole genome shotgun (WGS) entry which is preliminary data.</text>
</comment>
<dbReference type="SUPFAM" id="SSF141694">
    <property type="entry name" value="AF2212/PG0164-like"/>
    <property type="match status" value="1"/>
</dbReference>
<dbReference type="Pfam" id="PF08922">
    <property type="entry name" value="DUF1905"/>
    <property type="match status" value="1"/>
</dbReference>
<reference evidence="1" key="1">
    <citation type="submission" date="2020-05" db="EMBL/GenBank/DDBJ databases">
        <title>Chitinophaga laudate sp. nov., isolated from a tropical peat swamp.</title>
        <authorList>
            <person name="Goh C.B.S."/>
            <person name="Lee M.S."/>
            <person name="Parimannan S."/>
            <person name="Pasbakhsh P."/>
            <person name="Yule C.M."/>
            <person name="Rajandas H."/>
            <person name="Loke S."/>
            <person name="Croft L."/>
            <person name="Tan J.B.L."/>
        </authorList>
    </citation>
    <scope>NUCLEOTIDE SEQUENCE</scope>
    <source>
        <strain evidence="1">Mgbs1</strain>
    </source>
</reference>
<dbReference type="Gene3D" id="2.40.30.100">
    <property type="entry name" value="AF2212/PG0164-like"/>
    <property type="match status" value="1"/>
</dbReference>
<dbReference type="InterPro" id="IPR015018">
    <property type="entry name" value="DUF1905"/>
</dbReference>
<accession>A0A3S1JFY2</accession>